<dbReference type="CDD" id="cd03442">
    <property type="entry name" value="BFIT_BACH"/>
    <property type="match status" value="2"/>
</dbReference>
<comment type="similarity">
    <text evidence="1">Belongs to the acyl coenzyme A hydrolase family.</text>
</comment>
<keyword evidence="6" id="KW-1185">Reference proteome</keyword>
<dbReference type="Proteomes" id="UP000520198">
    <property type="component" value="Unassembled WGS sequence"/>
</dbReference>
<protein>
    <submittedName>
        <fullName evidence="5">Acyl-CoA thioesterase</fullName>
    </submittedName>
</protein>
<dbReference type="EMBL" id="JABWDU010000003">
    <property type="protein sequence ID" value="NVD40221.1"/>
    <property type="molecule type" value="Genomic_DNA"/>
</dbReference>
<dbReference type="AlphaFoldDB" id="A0A7Y6Q738"/>
<reference evidence="5 6" key="1">
    <citation type="submission" date="2020-06" db="EMBL/GenBank/DDBJ databases">
        <authorList>
            <person name="Grouzdev D.S."/>
        </authorList>
    </citation>
    <scope>NUCLEOTIDE SEQUENCE [LARGE SCALE GENOMIC DNA]</scope>
    <source>
        <strain evidence="5 6">HO-A22</strain>
    </source>
</reference>
<evidence type="ECO:0000256" key="2">
    <source>
        <dbReference type="ARBA" id="ARBA00022801"/>
    </source>
</evidence>
<name>A0A7Y6Q738_9HYPH</name>
<dbReference type="Pfam" id="PF03061">
    <property type="entry name" value="4HBT"/>
    <property type="match status" value="2"/>
</dbReference>
<proteinExistence type="inferred from homology"/>
<feature type="domain" description="HotDog ACOT-type" evidence="4">
    <location>
        <begin position="145"/>
        <end position="257"/>
    </location>
</feature>
<dbReference type="Gene3D" id="3.10.129.10">
    <property type="entry name" value="Hotdog Thioesterase"/>
    <property type="match status" value="2"/>
</dbReference>
<evidence type="ECO:0000259" key="4">
    <source>
        <dbReference type="PROSITE" id="PS51770"/>
    </source>
</evidence>
<keyword evidence="2 3" id="KW-0378">Hydrolase</keyword>
<comment type="caution">
    <text evidence="5">The sequence shown here is derived from an EMBL/GenBank/DDBJ whole genome shotgun (WGS) entry which is preliminary data.</text>
</comment>
<accession>A0A7Y6Q738</accession>
<dbReference type="GO" id="GO:0005829">
    <property type="term" value="C:cytosol"/>
    <property type="evidence" value="ECO:0007669"/>
    <property type="project" value="TreeGrafter"/>
</dbReference>
<dbReference type="InterPro" id="IPR040170">
    <property type="entry name" value="Cytosol_ACT"/>
</dbReference>
<evidence type="ECO:0000256" key="1">
    <source>
        <dbReference type="ARBA" id="ARBA00010458"/>
    </source>
</evidence>
<dbReference type="PANTHER" id="PTHR11049:SF24">
    <property type="entry name" value="CYTOSOLIC ACYL COENZYME A THIOESTER HYDROLASE"/>
    <property type="match status" value="1"/>
</dbReference>
<dbReference type="RefSeq" id="WP_176353730.1">
    <property type="nucleotide sequence ID" value="NZ_JABWDU010000003.1"/>
</dbReference>
<dbReference type="GO" id="GO:0052816">
    <property type="term" value="F:long-chain fatty acyl-CoA hydrolase activity"/>
    <property type="evidence" value="ECO:0007669"/>
    <property type="project" value="TreeGrafter"/>
</dbReference>
<dbReference type="PROSITE" id="PS51770">
    <property type="entry name" value="HOTDOG_ACOT"/>
    <property type="match status" value="2"/>
</dbReference>
<feature type="domain" description="HotDog ACOT-type" evidence="4">
    <location>
        <begin position="14"/>
        <end position="126"/>
    </location>
</feature>
<evidence type="ECO:0000313" key="5">
    <source>
        <dbReference type="EMBL" id="NVD40221.1"/>
    </source>
</evidence>
<dbReference type="InterPro" id="IPR006683">
    <property type="entry name" value="Thioestr_dom"/>
</dbReference>
<sequence length="266" mass="28423">MTSDSNVEMAPGETPAPATLIDIVFPGDTNHHGTLFGGAGLALMDRIAFIVATRHGRVPFVTASCDRVDFRAPARIGHIVSFTGRPLRVGRRSMVIEVDMVAEDLIAGTRDLCTRGQFTMVAMPEGKDAGWSLPSLDSAATEQSKDGAVCMVDIVFPDQANSFGAMFGGDALAQMTKAAFVAATRASRKTTVLASCQRIDFKHRITVGSIIELVARIVGTGRSSTTVEVELWSEDLLGTKRTLTARGVFIMVAVDRDHRPVPAFAA</sequence>
<evidence type="ECO:0000313" key="6">
    <source>
        <dbReference type="Proteomes" id="UP000520198"/>
    </source>
</evidence>
<dbReference type="GO" id="GO:0006637">
    <property type="term" value="P:acyl-CoA metabolic process"/>
    <property type="evidence" value="ECO:0007669"/>
    <property type="project" value="TreeGrafter"/>
</dbReference>
<dbReference type="SUPFAM" id="SSF54637">
    <property type="entry name" value="Thioesterase/thiol ester dehydrase-isomerase"/>
    <property type="match status" value="2"/>
</dbReference>
<dbReference type="GO" id="GO:0009062">
    <property type="term" value="P:fatty acid catabolic process"/>
    <property type="evidence" value="ECO:0007669"/>
    <property type="project" value="TreeGrafter"/>
</dbReference>
<dbReference type="PANTHER" id="PTHR11049">
    <property type="entry name" value="ACYL COENZYME A THIOESTER HYDROLASE"/>
    <property type="match status" value="1"/>
</dbReference>
<organism evidence="5 6">
    <name type="scientific">Ensifer oleiphilus</name>
    <dbReference type="NCBI Taxonomy" id="2742698"/>
    <lineage>
        <taxon>Bacteria</taxon>
        <taxon>Pseudomonadati</taxon>
        <taxon>Pseudomonadota</taxon>
        <taxon>Alphaproteobacteria</taxon>
        <taxon>Hyphomicrobiales</taxon>
        <taxon>Rhizobiaceae</taxon>
        <taxon>Sinorhizobium/Ensifer group</taxon>
        <taxon>Ensifer</taxon>
    </lineage>
</organism>
<dbReference type="InterPro" id="IPR029069">
    <property type="entry name" value="HotDog_dom_sf"/>
</dbReference>
<evidence type="ECO:0000256" key="3">
    <source>
        <dbReference type="PROSITE-ProRule" id="PRU01106"/>
    </source>
</evidence>
<gene>
    <name evidence="5" type="ORF">HT585_15240</name>
</gene>
<dbReference type="InterPro" id="IPR033120">
    <property type="entry name" value="HOTDOG_ACOT"/>
</dbReference>